<proteinExistence type="predicted"/>
<dbReference type="SUPFAM" id="SSF53098">
    <property type="entry name" value="Ribonuclease H-like"/>
    <property type="match status" value="1"/>
</dbReference>
<gene>
    <name evidence="1" type="ORF">MYP_1530</name>
</gene>
<comment type="caution">
    <text evidence="1">The sequence shown here is derived from an EMBL/GenBank/DDBJ whole genome shotgun (WGS) entry which is preliminary data.</text>
</comment>
<dbReference type="InterPro" id="IPR036397">
    <property type="entry name" value="RNaseH_sf"/>
</dbReference>
<evidence type="ECO:0008006" key="3">
    <source>
        <dbReference type="Google" id="ProtNLM"/>
    </source>
</evidence>
<dbReference type="eggNOG" id="COG0847">
    <property type="taxonomic scope" value="Bacteria"/>
</dbReference>
<evidence type="ECO:0000313" key="1">
    <source>
        <dbReference type="EMBL" id="GAL84302.1"/>
    </source>
</evidence>
<dbReference type="AlphaFoldDB" id="A0A098LD25"/>
<dbReference type="Gene3D" id="3.30.420.10">
    <property type="entry name" value="Ribonuclease H-like superfamily/Ribonuclease H"/>
    <property type="match status" value="1"/>
</dbReference>
<reference evidence="1 2" key="1">
    <citation type="submission" date="2014-09" db="EMBL/GenBank/DDBJ databases">
        <title>Sporocytophaga myxococcoides PG-01 genome sequencing.</title>
        <authorList>
            <person name="Liu L."/>
            <person name="Gao P.J."/>
            <person name="Chen G.J."/>
            <person name="Wang L.S."/>
        </authorList>
    </citation>
    <scope>NUCLEOTIDE SEQUENCE [LARGE SCALE GENOMIC DNA]</scope>
    <source>
        <strain evidence="1 2">PG-01</strain>
    </source>
</reference>
<accession>A0A098LD25</accession>
<keyword evidence="2" id="KW-1185">Reference proteome</keyword>
<dbReference type="STRING" id="153721.MYP_1530"/>
<dbReference type="Proteomes" id="UP000030185">
    <property type="component" value="Unassembled WGS sequence"/>
</dbReference>
<sequence>MSLVIVDVEADGPIPGKYSMVSFGAIVLEPLLSKTFYGKVKPVSEAWMPDALAVSGITREEHSSFDEPHTVMSEFELWLKENVKGKPVFLSDNLAFDWQWINYYFHYYLG</sequence>
<protein>
    <recommendedName>
        <fullName evidence="3">Exonuclease domain-containing protein</fullName>
    </recommendedName>
</protein>
<organism evidence="1 2">
    <name type="scientific">Sporocytophaga myxococcoides</name>
    <dbReference type="NCBI Taxonomy" id="153721"/>
    <lineage>
        <taxon>Bacteria</taxon>
        <taxon>Pseudomonadati</taxon>
        <taxon>Bacteroidota</taxon>
        <taxon>Cytophagia</taxon>
        <taxon>Cytophagales</taxon>
        <taxon>Cytophagaceae</taxon>
        <taxon>Sporocytophaga</taxon>
    </lineage>
</organism>
<dbReference type="GO" id="GO:0003676">
    <property type="term" value="F:nucleic acid binding"/>
    <property type="evidence" value="ECO:0007669"/>
    <property type="project" value="InterPro"/>
</dbReference>
<dbReference type="RefSeq" id="WP_197060032.1">
    <property type="nucleotide sequence ID" value="NZ_BBLT01000002.1"/>
</dbReference>
<name>A0A098LD25_9BACT</name>
<evidence type="ECO:0000313" key="2">
    <source>
        <dbReference type="Proteomes" id="UP000030185"/>
    </source>
</evidence>
<dbReference type="EMBL" id="BBLT01000002">
    <property type="protein sequence ID" value="GAL84302.1"/>
    <property type="molecule type" value="Genomic_DNA"/>
</dbReference>
<dbReference type="InterPro" id="IPR012337">
    <property type="entry name" value="RNaseH-like_sf"/>
</dbReference>